<name>A0AAV7TGY2_PLEWA</name>
<reference evidence="1" key="1">
    <citation type="journal article" date="2022" name="bioRxiv">
        <title>Sequencing and chromosome-scale assembly of the giantPleurodeles waltlgenome.</title>
        <authorList>
            <person name="Brown T."/>
            <person name="Elewa A."/>
            <person name="Iarovenko S."/>
            <person name="Subramanian E."/>
            <person name="Araus A.J."/>
            <person name="Petzold A."/>
            <person name="Susuki M."/>
            <person name="Suzuki K.-i.T."/>
            <person name="Hayashi T."/>
            <person name="Toyoda A."/>
            <person name="Oliveira C."/>
            <person name="Osipova E."/>
            <person name="Leigh N.D."/>
            <person name="Simon A."/>
            <person name="Yun M.H."/>
        </authorList>
    </citation>
    <scope>NUCLEOTIDE SEQUENCE</scope>
    <source>
        <strain evidence="1">20211129_DDA</strain>
        <tissue evidence="1">Liver</tissue>
    </source>
</reference>
<accession>A0AAV7TGY2</accession>
<evidence type="ECO:0000313" key="1">
    <source>
        <dbReference type="EMBL" id="KAJ1175551.1"/>
    </source>
</evidence>
<proteinExistence type="predicted"/>
<dbReference type="Proteomes" id="UP001066276">
    <property type="component" value="Chromosome 3_2"/>
</dbReference>
<dbReference type="EMBL" id="JANPWB010000006">
    <property type="protein sequence ID" value="KAJ1175551.1"/>
    <property type="molecule type" value="Genomic_DNA"/>
</dbReference>
<comment type="caution">
    <text evidence="1">The sequence shown here is derived from an EMBL/GenBank/DDBJ whole genome shotgun (WGS) entry which is preliminary data.</text>
</comment>
<protein>
    <submittedName>
        <fullName evidence="1">Uncharacterized protein</fullName>
    </submittedName>
</protein>
<keyword evidence="2" id="KW-1185">Reference proteome</keyword>
<gene>
    <name evidence="1" type="ORF">NDU88_000838</name>
</gene>
<evidence type="ECO:0000313" key="2">
    <source>
        <dbReference type="Proteomes" id="UP001066276"/>
    </source>
</evidence>
<dbReference type="AlphaFoldDB" id="A0AAV7TGY2"/>
<organism evidence="1 2">
    <name type="scientific">Pleurodeles waltl</name>
    <name type="common">Iberian ribbed newt</name>
    <dbReference type="NCBI Taxonomy" id="8319"/>
    <lineage>
        <taxon>Eukaryota</taxon>
        <taxon>Metazoa</taxon>
        <taxon>Chordata</taxon>
        <taxon>Craniata</taxon>
        <taxon>Vertebrata</taxon>
        <taxon>Euteleostomi</taxon>
        <taxon>Amphibia</taxon>
        <taxon>Batrachia</taxon>
        <taxon>Caudata</taxon>
        <taxon>Salamandroidea</taxon>
        <taxon>Salamandridae</taxon>
        <taxon>Pleurodelinae</taxon>
        <taxon>Pleurodeles</taxon>
    </lineage>
</organism>
<sequence>MCPPRDAVSADYVPQRLLQQRRVARGTGLPSRLFPHLGLHKRHAPRGTRFQRTTSPSASCSSIVLPGEQDFPPGSFLTWGYIRDAPPAVRGFSRLRPPAPPAAALCCRGNMTSIPALSSPGAT</sequence>